<reference evidence="1" key="1">
    <citation type="journal article" date="2021" name="PeerJ">
        <title>Extensive microbial diversity within the chicken gut microbiome revealed by metagenomics and culture.</title>
        <authorList>
            <person name="Gilroy R."/>
            <person name="Ravi A."/>
            <person name="Getino M."/>
            <person name="Pursley I."/>
            <person name="Horton D.L."/>
            <person name="Alikhan N.F."/>
            <person name="Baker D."/>
            <person name="Gharbi K."/>
            <person name="Hall N."/>
            <person name="Watson M."/>
            <person name="Adriaenssens E.M."/>
            <person name="Foster-Nyarko E."/>
            <person name="Jarju S."/>
            <person name="Secka A."/>
            <person name="Antonio M."/>
            <person name="Oren A."/>
            <person name="Chaudhuri R.R."/>
            <person name="La Ragione R."/>
            <person name="Hildebrand F."/>
            <person name="Pallen M.J."/>
        </authorList>
    </citation>
    <scope>NUCLEOTIDE SEQUENCE</scope>
    <source>
        <strain evidence="1">CHK196-3914</strain>
    </source>
</reference>
<evidence type="ECO:0000313" key="1">
    <source>
        <dbReference type="EMBL" id="HIZ74390.1"/>
    </source>
</evidence>
<name>A0A9D2K0D9_9FIRM</name>
<dbReference type="EMBL" id="DXAY01000095">
    <property type="protein sequence ID" value="HIZ74390.1"/>
    <property type="molecule type" value="Genomic_DNA"/>
</dbReference>
<dbReference type="AlphaFoldDB" id="A0A9D2K0D9"/>
<reference evidence="1" key="2">
    <citation type="submission" date="2021-04" db="EMBL/GenBank/DDBJ databases">
        <authorList>
            <person name="Gilroy R."/>
        </authorList>
    </citation>
    <scope>NUCLEOTIDE SEQUENCE</scope>
    <source>
        <strain evidence="1">CHK196-3914</strain>
    </source>
</reference>
<organism evidence="1 2">
    <name type="scientific">Candidatus Mediterraneibacter stercoravium</name>
    <dbReference type="NCBI Taxonomy" id="2838685"/>
    <lineage>
        <taxon>Bacteria</taxon>
        <taxon>Bacillati</taxon>
        <taxon>Bacillota</taxon>
        <taxon>Clostridia</taxon>
        <taxon>Lachnospirales</taxon>
        <taxon>Lachnospiraceae</taxon>
        <taxon>Mediterraneibacter</taxon>
    </lineage>
</organism>
<sequence length="45" mass="4967">MADQLRMCIPVLFPYLETVLHLYMGMNITYAAGGGVKYESGGKVK</sequence>
<gene>
    <name evidence="1" type="ORF">H9723_03995</name>
</gene>
<accession>A0A9D2K0D9</accession>
<proteinExistence type="predicted"/>
<protein>
    <submittedName>
        <fullName evidence="1">Uncharacterized protein</fullName>
    </submittedName>
</protein>
<evidence type="ECO:0000313" key="2">
    <source>
        <dbReference type="Proteomes" id="UP000824116"/>
    </source>
</evidence>
<comment type="caution">
    <text evidence="1">The sequence shown here is derived from an EMBL/GenBank/DDBJ whole genome shotgun (WGS) entry which is preliminary data.</text>
</comment>
<dbReference type="Proteomes" id="UP000824116">
    <property type="component" value="Unassembled WGS sequence"/>
</dbReference>